<dbReference type="InterPro" id="IPR003793">
    <property type="entry name" value="UPF0166"/>
</dbReference>
<dbReference type="Gene3D" id="3.30.70.120">
    <property type="match status" value="1"/>
</dbReference>
<proteinExistence type="inferred from homology"/>
<dbReference type="PANTHER" id="PTHR35983">
    <property type="entry name" value="UPF0166 PROTEIN TM_0021"/>
    <property type="match status" value="1"/>
</dbReference>
<name>A0A0E3LQP7_METBA</name>
<sequence>MEWRREHTTLLAAGYASATLIFHADCITYKITLNYLSTPGDFMPSALLRIYLRQNATFHDESIYEKVIEFLLDSGINGATLLRGIEGYGADKKIHTIKVLQLSHDIPVVMEVIDDEEKLRSLIPQLREIVGNELMTIQKVEIV</sequence>
<evidence type="ECO:0000256" key="1">
    <source>
        <dbReference type="ARBA" id="ARBA00010554"/>
    </source>
</evidence>
<evidence type="ECO:0000313" key="3">
    <source>
        <dbReference type="Proteomes" id="UP000033079"/>
    </source>
</evidence>
<dbReference type="SUPFAM" id="SSF54913">
    <property type="entry name" value="GlnB-like"/>
    <property type="match status" value="1"/>
</dbReference>
<dbReference type="EMBL" id="CP009530">
    <property type="protein sequence ID" value="AKB58641.1"/>
    <property type="molecule type" value="Genomic_DNA"/>
</dbReference>
<evidence type="ECO:0000313" key="2">
    <source>
        <dbReference type="EMBL" id="AKB58641.1"/>
    </source>
</evidence>
<gene>
    <name evidence="2" type="ORF">MSBR2_2125</name>
</gene>
<protein>
    <submittedName>
        <fullName evidence="2">Uncharacterized protein</fullName>
    </submittedName>
</protein>
<dbReference type="HOGENOM" id="CLU_146749_2_1_2"/>
<dbReference type="RefSeq" id="WP_230628831.1">
    <property type="nucleotide sequence ID" value="NZ_CP009530.1"/>
</dbReference>
<dbReference type="Pfam" id="PF02641">
    <property type="entry name" value="DUF190"/>
    <property type="match status" value="1"/>
</dbReference>
<dbReference type="GeneID" id="24843416"/>
<dbReference type="InterPro" id="IPR015867">
    <property type="entry name" value="N-reg_PII/ATP_PRibTrfase_C"/>
</dbReference>
<dbReference type="Proteomes" id="UP000033079">
    <property type="component" value="Chromosome"/>
</dbReference>
<comment type="similarity">
    <text evidence="1">Belongs to the UPF0166 family.</text>
</comment>
<reference evidence="2 3" key="1">
    <citation type="submission" date="2014-07" db="EMBL/GenBank/DDBJ databases">
        <title>Methanogenic archaea and the global carbon cycle.</title>
        <authorList>
            <person name="Henriksen J.R."/>
            <person name="Luke J."/>
            <person name="Reinhart S."/>
            <person name="Benedict M.N."/>
            <person name="Youngblut N.D."/>
            <person name="Metcalf M.E."/>
            <person name="Whitaker R.J."/>
            <person name="Metcalf W.W."/>
        </authorList>
    </citation>
    <scope>NUCLEOTIDE SEQUENCE [LARGE SCALE GENOMIC DNA]</scope>
    <source>
        <strain evidence="2 3">227</strain>
    </source>
</reference>
<dbReference type="PATRIC" id="fig|1434106.5.peg.2729"/>
<dbReference type="KEGG" id="mbar:MSBR2_2125"/>
<accession>A0A0E3LQP7</accession>
<dbReference type="InterPro" id="IPR011322">
    <property type="entry name" value="N-reg_PII-like_a/b"/>
</dbReference>
<dbReference type="PANTHER" id="PTHR35983:SF1">
    <property type="entry name" value="UPF0166 PROTEIN TM_0021"/>
    <property type="match status" value="1"/>
</dbReference>
<dbReference type="AlphaFoldDB" id="A0A0E3LQP7"/>
<organism evidence="2 3">
    <name type="scientific">Methanosarcina barkeri 227</name>
    <dbReference type="NCBI Taxonomy" id="1434106"/>
    <lineage>
        <taxon>Archaea</taxon>
        <taxon>Methanobacteriati</taxon>
        <taxon>Methanobacteriota</taxon>
        <taxon>Stenosarchaea group</taxon>
        <taxon>Methanomicrobia</taxon>
        <taxon>Methanosarcinales</taxon>
        <taxon>Methanosarcinaceae</taxon>
        <taxon>Methanosarcina</taxon>
    </lineage>
</organism>